<evidence type="ECO:0000259" key="1">
    <source>
        <dbReference type="Pfam" id="PF13175"/>
    </source>
</evidence>
<protein>
    <submittedName>
        <fullName evidence="2">DUF2813 domain-containing protein</fullName>
    </submittedName>
</protein>
<gene>
    <name evidence="2" type="ORF">DW116_09605</name>
</gene>
<dbReference type="InterPro" id="IPR027417">
    <property type="entry name" value="P-loop_NTPase"/>
</dbReference>
<dbReference type="AlphaFoldDB" id="A0A415D2N6"/>
<dbReference type="PANTHER" id="PTHR43581:SF4">
    <property type="entry name" value="ATP_GTP PHOSPHATASE"/>
    <property type="match status" value="1"/>
</dbReference>
<comment type="caution">
    <text evidence="2">The sequence shown here is derived from an EMBL/GenBank/DDBJ whole genome shotgun (WGS) entry which is preliminary data.</text>
</comment>
<name>A0A415D2N6_9FIRM</name>
<dbReference type="Gene3D" id="3.40.50.300">
    <property type="entry name" value="P-loop containing nucleotide triphosphate hydrolases"/>
    <property type="match status" value="1"/>
</dbReference>
<dbReference type="InterPro" id="IPR051396">
    <property type="entry name" value="Bact_Antivir_Def_Nuclease"/>
</dbReference>
<reference evidence="2 3" key="1">
    <citation type="submission" date="2018-08" db="EMBL/GenBank/DDBJ databases">
        <title>A genome reference for cultivated species of the human gut microbiota.</title>
        <authorList>
            <person name="Zou Y."/>
            <person name="Xue W."/>
            <person name="Luo G."/>
        </authorList>
    </citation>
    <scope>NUCLEOTIDE SEQUENCE [LARGE SCALE GENOMIC DNA]</scope>
    <source>
        <strain evidence="2 3">AM09-9</strain>
    </source>
</reference>
<accession>A0A415D2N6</accession>
<organism evidence="2 3">
    <name type="scientific">[Ruminococcus] lactaris</name>
    <dbReference type="NCBI Taxonomy" id="46228"/>
    <lineage>
        <taxon>Bacteria</taxon>
        <taxon>Bacillati</taxon>
        <taxon>Bacillota</taxon>
        <taxon>Clostridia</taxon>
        <taxon>Lachnospirales</taxon>
        <taxon>Lachnospiraceae</taxon>
        <taxon>Mediterraneibacter</taxon>
    </lineage>
</organism>
<sequence>MKIDSIKIKNFRGYKDETKIELNDLTVFVGKNDIGKSTILEALDIFFNDGKGVIKLDKTDVNVRGKKEEDLDIEISVCFSELPEKIIIDSTVETSLQDEFMLNADGQLEVIKRYKNGGAAKVFIKAKHPTNGKCAELLLKKNSDLKKIIKSENIECENQTVNAEMRRAIWNKFSDDLQQDVIEIDASKEDAKKIWEKLSNYLPTYSLFQSDRKNSDGDDEIQDPLKTAVKQILSDTELQETLAEVATEVENKLKEVADRTLTKLREMDPAIAASLNPIIPSADSLKWQDVFKNVSISGDEDIPINKRGSGVKRLVLLNFFRAEAERRCQEQGNTGVIYAIEEPETSQHSDNQRILIEAFKTLASVANTQVILTTHSSYIVKQLQFTDLRLIKENEEGNKEILGVLPGQLQYPSLNEVNYIAFNEVTEEYHDELYSFIEFQGWKSSYIQGKPTRLYKRIGRNNSIIEEQKVLTEYIRHQIHHPENKNNPRYTREELKQSIDLMRTFIEQQSAAGIVEP</sequence>
<dbReference type="InterPro" id="IPR041685">
    <property type="entry name" value="AAA_GajA/Old/RecF-like"/>
</dbReference>
<dbReference type="RefSeq" id="WP_023920826.1">
    <property type="nucleotide sequence ID" value="NZ_CAJMJQ010000016.1"/>
</dbReference>
<dbReference type="EMBL" id="QRMI01000024">
    <property type="protein sequence ID" value="RHJ60278.1"/>
    <property type="molecule type" value="Genomic_DNA"/>
</dbReference>
<evidence type="ECO:0000313" key="2">
    <source>
        <dbReference type="EMBL" id="RHJ60278.1"/>
    </source>
</evidence>
<feature type="domain" description="Endonuclease GajA/Old nuclease/RecF-like AAA" evidence="1">
    <location>
        <begin position="1"/>
        <end position="380"/>
    </location>
</feature>
<evidence type="ECO:0000313" key="3">
    <source>
        <dbReference type="Proteomes" id="UP000285832"/>
    </source>
</evidence>
<dbReference type="PANTHER" id="PTHR43581">
    <property type="entry name" value="ATP/GTP PHOSPHATASE"/>
    <property type="match status" value="1"/>
</dbReference>
<proteinExistence type="predicted"/>
<dbReference type="Pfam" id="PF13175">
    <property type="entry name" value="AAA_15"/>
    <property type="match status" value="1"/>
</dbReference>
<dbReference type="Proteomes" id="UP000285832">
    <property type="component" value="Unassembled WGS sequence"/>
</dbReference>
<dbReference type="SUPFAM" id="SSF52540">
    <property type="entry name" value="P-loop containing nucleoside triphosphate hydrolases"/>
    <property type="match status" value="1"/>
</dbReference>